<organism evidence="1">
    <name type="scientific">marine sediment metagenome</name>
    <dbReference type="NCBI Taxonomy" id="412755"/>
    <lineage>
        <taxon>unclassified sequences</taxon>
        <taxon>metagenomes</taxon>
        <taxon>ecological metagenomes</taxon>
    </lineage>
</organism>
<dbReference type="EMBL" id="LAZR01013066">
    <property type="protein sequence ID" value="KKM23717.1"/>
    <property type="molecule type" value="Genomic_DNA"/>
</dbReference>
<reference evidence="1" key="1">
    <citation type="journal article" date="2015" name="Nature">
        <title>Complex archaea that bridge the gap between prokaryotes and eukaryotes.</title>
        <authorList>
            <person name="Spang A."/>
            <person name="Saw J.H."/>
            <person name="Jorgensen S.L."/>
            <person name="Zaremba-Niedzwiedzka K."/>
            <person name="Martijn J."/>
            <person name="Lind A.E."/>
            <person name="van Eijk R."/>
            <person name="Schleper C."/>
            <person name="Guy L."/>
            <person name="Ettema T.J."/>
        </authorList>
    </citation>
    <scope>NUCLEOTIDE SEQUENCE</scope>
</reference>
<proteinExistence type="predicted"/>
<feature type="non-terminal residue" evidence="1">
    <location>
        <position position="1"/>
    </location>
</feature>
<evidence type="ECO:0000313" key="1">
    <source>
        <dbReference type="EMBL" id="KKM23717.1"/>
    </source>
</evidence>
<name>A0A0F9I859_9ZZZZ</name>
<dbReference type="AlphaFoldDB" id="A0A0F9I859"/>
<accession>A0A0F9I859</accession>
<comment type="caution">
    <text evidence="1">The sequence shown here is derived from an EMBL/GenBank/DDBJ whole genome shotgun (WGS) entry which is preliminary data.</text>
</comment>
<gene>
    <name evidence="1" type="ORF">LCGC14_1612290</name>
</gene>
<protein>
    <submittedName>
        <fullName evidence="1">Uncharacterized protein</fullName>
    </submittedName>
</protein>
<sequence length="74" mass="8585">TDWYLDVCKDVYNDLADEDALPVTGTPGFLEIMKEVLGENAKQLDDRVKENLDKELPPIVRTLRRRAIARKRKE</sequence>